<feature type="region of interest" description="Disordered" evidence="1">
    <location>
        <begin position="118"/>
        <end position="137"/>
    </location>
</feature>
<proteinExistence type="predicted"/>
<dbReference type="EMBL" id="LR862136">
    <property type="protein sequence ID" value="CAD1842625.1"/>
    <property type="molecule type" value="Genomic_DNA"/>
</dbReference>
<evidence type="ECO:0000256" key="1">
    <source>
        <dbReference type="SAM" id="MobiDB-lite"/>
    </source>
</evidence>
<gene>
    <name evidence="2" type="ORF">CB5_LOCUS25836</name>
</gene>
<accession>A0A6V7QIF8</accession>
<sequence length="137" mass="14398">MEPSSPPPRAARASMPAAARLPPVAGRHVSRPSSVASPASAGVLAAWPPPGHPPPGAAGRTRASTCLVRLIFFRSRETSATYVQMGTSTRSRCSGARSPLSACGTHWEGRHVYMFSPPTPITGEVAGPSRTDREKRT</sequence>
<feature type="region of interest" description="Disordered" evidence="1">
    <location>
        <begin position="1"/>
        <end position="61"/>
    </location>
</feature>
<evidence type="ECO:0000313" key="2">
    <source>
        <dbReference type="EMBL" id="CAD1842625.1"/>
    </source>
</evidence>
<organism evidence="2">
    <name type="scientific">Ananas comosus var. bracteatus</name>
    <name type="common">red pineapple</name>
    <dbReference type="NCBI Taxonomy" id="296719"/>
    <lineage>
        <taxon>Eukaryota</taxon>
        <taxon>Viridiplantae</taxon>
        <taxon>Streptophyta</taxon>
        <taxon>Embryophyta</taxon>
        <taxon>Tracheophyta</taxon>
        <taxon>Spermatophyta</taxon>
        <taxon>Magnoliopsida</taxon>
        <taxon>Liliopsida</taxon>
        <taxon>Poales</taxon>
        <taxon>Bromeliaceae</taxon>
        <taxon>Bromelioideae</taxon>
        <taxon>Ananas</taxon>
    </lineage>
</organism>
<dbReference type="AlphaFoldDB" id="A0A6V7QIF8"/>
<feature type="compositionally biased region" description="Pro residues" evidence="1">
    <location>
        <begin position="47"/>
        <end position="56"/>
    </location>
</feature>
<reference evidence="2" key="1">
    <citation type="submission" date="2020-07" db="EMBL/GenBank/DDBJ databases">
        <authorList>
            <person name="Lin J."/>
        </authorList>
    </citation>
    <scope>NUCLEOTIDE SEQUENCE</scope>
</reference>
<protein>
    <submittedName>
        <fullName evidence="2">Uncharacterized protein</fullName>
    </submittedName>
</protein>
<feature type="compositionally biased region" description="Low complexity" evidence="1">
    <location>
        <begin position="10"/>
        <end position="23"/>
    </location>
</feature>
<name>A0A6V7QIF8_ANACO</name>
<feature type="compositionally biased region" description="Low complexity" evidence="1">
    <location>
        <begin position="31"/>
        <end position="46"/>
    </location>
</feature>